<dbReference type="InterPro" id="IPR036736">
    <property type="entry name" value="ACP-like_sf"/>
</dbReference>
<dbReference type="InterPro" id="IPR016039">
    <property type="entry name" value="Thiolase-like"/>
</dbReference>
<dbReference type="GO" id="GO:0008483">
    <property type="term" value="F:transaminase activity"/>
    <property type="evidence" value="ECO:0007669"/>
    <property type="project" value="InterPro"/>
</dbReference>
<feature type="domain" description="Carrier" evidence="7">
    <location>
        <begin position="513"/>
        <end position="588"/>
    </location>
</feature>
<dbReference type="SUPFAM" id="SSF53383">
    <property type="entry name" value="PLP-dependent transferases"/>
    <property type="match status" value="1"/>
</dbReference>
<dbReference type="PROSITE" id="PS00606">
    <property type="entry name" value="KS3_1"/>
    <property type="match status" value="1"/>
</dbReference>
<dbReference type="InterPro" id="IPR049704">
    <property type="entry name" value="Aminotrans_3_PPA_site"/>
</dbReference>
<dbReference type="GO" id="GO:0030170">
    <property type="term" value="F:pyridoxal phosphate binding"/>
    <property type="evidence" value="ECO:0007669"/>
    <property type="project" value="InterPro"/>
</dbReference>
<dbReference type="Gene3D" id="3.40.640.10">
    <property type="entry name" value="Type I PLP-dependent aspartate aminotransferase-like (Major domain)"/>
    <property type="match status" value="1"/>
</dbReference>
<dbReference type="Pfam" id="PF02801">
    <property type="entry name" value="Ketoacyl-synt_C"/>
    <property type="match status" value="1"/>
</dbReference>
<evidence type="ECO:0000256" key="1">
    <source>
        <dbReference type="ARBA" id="ARBA00001933"/>
    </source>
</evidence>
<dbReference type="Gene3D" id="1.10.1200.10">
    <property type="entry name" value="ACP-like"/>
    <property type="match status" value="2"/>
</dbReference>
<dbReference type="Pfam" id="PF00698">
    <property type="entry name" value="Acyl_transf_1"/>
    <property type="match status" value="1"/>
</dbReference>
<dbReference type="FunFam" id="1.10.1200.10:FF:000016">
    <property type="entry name" value="Non-ribosomal peptide synthase"/>
    <property type="match status" value="1"/>
</dbReference>
<dbReference type="FunFam" id="3.30.300.30:FF:000010">
    <property type="entry name" value="Enterobactin synthetase component F"/>
    <property type="match status" value="1"/>
</dbReference>
<dbReference type="InterPro" id="IPR015421">
    <property type="entry name" value="PyrdxlP-dep_Trfase_major"/>
</dbReference>
<dbReference type="InterPro" id="IPR018201">
    <property type="entry name" value="Ketoacyl_synth_AS"/>
</dbReference>
<dbReference type="InterPro" id="IPR016036">
    <property type="entry name" value="Malonyl_transacylase_ACP-bd"/>
</dbReference>
<dbReference type="InterPro" id="IPR015422">
    <property type="entry name" value="PyrdxlP-dep_Trfase_small"/>
</dbReference>
<dbReference type="Pfam" id="PF13193">
    <property type="entry name" value="AMP-binding_C"/>
    <property type="match status" value="1"/>
</dbReference>
<dbReference type="InterPro" id="IPR016035">
    <property type="entry name" value="Acyl_Trfase/lysoPLipase"/>
</dbReference>
<dbReference type="SUPFAM" id="SSF56801">
    <property type="entry name" value="Acetyl-CoA synthetase-like"/>
    <property type="match status" value="1"/>
</dbReference>
<gene>
    <name evidence="9" type="ORF">EHT25_12185</name>
</gene>
<dbReference type="InterPro" id="IPR005814">
    <property type="entry name" value="Aminotrans_3"/>
</dbReference>
<dbReference type="FunFam" id="2.30.38.10:FF:000001">
    <property type="entry name" value="Non-ribosomal peptide synthetase PvdI"/>
    <property type="match status" value="1"/>
</dbReference>
<dbReference type="PROSITE" id="PS00600">
    <property type="entry name" value="AA_TRANSFER_CLASS_3"/>
    <property type="match status" value="1"/>
</dbReference>
<dbReference type="InterPro" id="IPR014043">
    <property type="entry name" value="Acyl_transferase_dom"/>
</dbReference>
<dbReference type="InterPro" id="IPR020806">
    <property type="entry name" value="PKS_PP-bd"/>
</dbReference>
<dbReference type="SUPFAM" id="SSF55048">
    <property type="entry name" value="Probable ACP-binding domain of malonyl-CoA ACP transacylase"/>
    <property type="match status" value="1"/>
</dbReference>
<evidence type="ECO:0000256" key="5">
    <source>
        <dbReference type="ARBA" id="ARBA00022898"/>
    </source>
</evidence>
<dbReference type="GO" id="GO:0043041">
    <property type="term" value="P:amino acid activation for nonribosomal peptide biosynthetic process"/>
    <property type="evidence" value="ECO:0007669"/>
    <property type="project" value="UniProtKB-ARBA"/>
</dbReference>
<evidence type="ECO:0000259" key="8">
    <source>
        <dbReference type="PROSITE" id="PS52004"/>
    </source>
</evidence>
<dbReference type="SMART" id="SM01294">
    <property type="entry name" value="PKS_PP_betabranch"/>
    <property type="match status" value="1"/>
</dbReference>
<evidence type="ECO:0000313" key="10">
    <source>
        <dbReference type="Proteomes" id="UP000271925"/>
    </source>
</evidence>
<dbReference type="OrthoDB" id="4317020at2"/>
<dbReference type="InterPro" id="IPR001227">
    <property type="entry name" value="Ac_transferase_dom_sf"/>
</dbReference>
<dbReference type="Gene3D" id="3.30.70.3290">
    <property type="match status" value="1"/>
</dbReference>
<dbReference type="PROSITE" id="PS00455">
    <property type="entry name" value="AMP_BINDING"/>
    <property type="match status" value="1"/>
</dbReference>
<dbReference type="InterPro" id="IPR014030">
    <property type="entry name" value="Ketoacyl_synth_N"/>
</dbReference>
<dbReference type="InterPro" id="IPR020845">
    <property type="entry name" value="AMP-binding_CS"/>
</dbReference>
<dbReference type="Proteomes" id="UP000271925">
    <property type="component" value="Unassembled WGS sequence"/>
</dbReference>
<feature type="region of interest" description="Disordered" evidence="6">
    <location>
        <begin position="1668"/>
        <end position="1694"/>
    </location>
</feature>
<evidence type="ECO:0000256" key="6">
    <source>
        <dbReference type="SAM" id="MobiDB-lite"/>
    </source>
</evidence>
<dbReference type="SUPFAM" id="SSF52151">
    <property type="entry name" value="FabD/lysophospholipase-like"/>
    <property type="match status" value="1"/>
</dbReference>
<reference evidence="9 10" key="1">
    <citation type="submission" date="2018-11" db="EMBL/GenBank/DDBJ databases">
        <authorList>
            <person name="Zhou Z."/>
            <person name="Wang G."/>
        </authorList>
    </citation>
    <scope>NUCLEOTIDE SEQUENCE [LARGE SCALE GENOMIC DNA]</scope>
    <source>
        <strain evidence="9 10">KCTC52004</strain>
    </source>
</reference>
<dbReference type="Pfam" id="PF16197">
    <property type="entry name" value="KAsynt_C_assoc"/>
    <property type="match status" value="1"/>
</dbReference>
<protein>
    <submittedName>
        <fullName evidence="9">Amino acid adenylation domain-containing protein</fullName>
    </submittedName>
</protein>
<accession>A0A3P1BVR2</accession>
<dbReference type="CDD" id="cd00833">
    <property type="entry name" value="PKS"/>
    <property type="match status" value="1"/>
</dbReference>
<dbReference type="NCBIfam" id="TIGR01733">
    <property type="entry name" value="AA-adenyl-dom"/>
    <property type="match status" value="1"/>
</dbReference>
<dbReference type="Pfam" id="PF00501">
    <property type="entry name" value="AMP-binding"/>
    <property type="match status" value="1"/>
</dbReference>
<dbReference type="Gene3D" id="3.40.366.10">
    <property type="entry name" value="Malonyl-Coenzyme A Acyl Carrier Protein, domain 2"/>
    <property type="match status" value="1"/>
</dbReference>
<keyword evidence="4" id="KW-0808">Transferase</keyword>
<sequence length="2223" mass="243700">MLLGAIQKTVIDLFAEQVSKAPDRIAVFFDKQGITYQELDEKSNQLARFLIKKGVRAETLVPICVNRSLEMIIGLLGILKAGGAYVPLDPEYPIDRINYSLADVAAEVILADNHSVQVLKEGNKNAVVIDLNTDWETIALESKESVQRVITSDNLAYVIYTSGSTGRPKGVLIEHRSLFNFIQNQSIEFAINEEEIILQTSNYAFDPATEQIFLALCNGAKLVLIRKESLFNPDEITRLITEQNITHLHATPSLLRYIPADKYSNLKRVVSAGEICPPDLASAWGTKVQFYNKYGPTEATISSIQYRYSSVGHPERAVPIGTPIANTEIYILDETGNKVAAETAGEIYIGGAGVARGYLNNPQLTAEKFIANPFGNTPGDRLYKTGDTAKWLADGTIEYIGRIDDQVKIRGHRIELSEIETVLGGHEAIDQCVVISQPDRNTGQRLVAYVVVNRAIDNAVIKAYLAGKLPEYMLPSLVVQIAAFPLTFNGKIDKKALPKPEGVRPVLSSLYIAPVSPIEQTIETIWAEILQVDKVGVEDNFFELGGNSLLAISAVTLLKKRFGYTLPITKLYQQPTIKALAVFLAAEKNRKAKQVKIKEATDTQDIAVIGMAGRFPGADSIDALWTILKTGQETTHFFTEEELDKSIPTGLRNDADYVKARGVIQKADEFDPLFFGINPRLAELMDPQHRIFLEIAWEALESAGYDPQKYDGPIGVFGGCRNNTYYYTNVLPNAELVERVGSFQVMTANDKDYIATRTAYALNLKGPAVTVQSACSTSLLAIAQAVDSIRNGQCEMALAGGAAIAQPINSGYLYQEGAMLSNDGHCRPFSADAQGTVFSDGAGIVLLKGLEAARRDGDTVFAVIKGVGVNNDGGGKGSFTAPNAEGQAGAIAMALQDAQVDPATLSYIEAHGTATPIGDPIEIEGLKMAFGELPFTQFCAIGSIKSNMGHLTTAAGVAGFIKTVLSLHHKQLPSSIHFTAPNPAIDFSNSPFFVNTEFRDWSSVLGPRRAGVSSFGVGGTNVHVVLEEYAEEIPVEKLEKPVAARTAQLLTWSAKSTTSREQYGALLADHLRQNHHLDLADVAFTLHTTRAAFAHRRFLVADAGEELTEKLRATAAGETKSISARPGEVAFMFPGQGAQYLNMGRELYESEPVYQQAIDECAELLNAYLETDIRRIIYPDEANRKAEENLKNTRFTQPALFVTEYALAKLWMSWGIEPSLFCGHSIGEFVGAHLAGVFSLADALKLITIRGRLVSEMPRGSMLSVRMEAEKIGALMPEPLSIAAINSHKLCVVAGHDEDIAAFASVLDSQGIPNRVLETSHAFHSVMMEPVVADFKKVVDEVVLNRPRKRILSTVTGTWLTDAQATDSDYWAKHLRLTVRFSAALESILNLNQPLLIEVGPGNATTTFARQQAGARPVNVVTSLDKKGAQTEYTSLLKGLGQLWINGLEPDWQAFHAHQNQVKLTLPTYAFDRKRYWVDPVIPALSAQTSYPSTIPVASQLQVDNFADTSLSIVPMRKEVLINKVKEMLENASGVEMEDVTADMSFLEMGLDSLLLTQVSLTLKKEFGLPITFRQLNEEYATIDALVDYLDRHLPAEAYKPQPVSQPVYPQPAPAPLPTAAPVSAPVFPNPISVQAHSDSVLDLMARQLQIMAQQIAVMQGAQLQQPSLPPIPSAAPPASQNEKPVNGKPVVAKTPDLTPEEEIEIKKPFGASARIERQITELSPKQKTFLQQLTSRYNQKTVGSKNYTQEHRSYMADPRVVSGFKPLTKELVYSIVINKSKGSRLWDVDGNEYIDMLNGFGSNMFGYQPEFVKKALYSQIENGFEIGPQHALAGEVSRLICEFTKFDRAALCSTGSEAVLGAMRIARTVTGRSLIVAFTGSYHGIVDEVIVRGSKKLKSYPAAPGIMPESVQNMLILDYGTDESLKIIKERAHELAAVLVEPVQSRRPEFVPIEFLKEVRKITAAAGTALIFDEVITGFRMHPGGTQAMFGIKADLASYGKVVGGGIPIGIIAGDKDYMDVLDGGFWQYGDASFPEKGVTYFAGTFVRHPLALATAKASLLHLKEVGPGLQKGLTSKAERIARELNAEFDRHQIPLYVAQFGSLWKIKPKEEIPYGELLFVLMREKGIHIWDGFPCFITEAHTDAEIDLVLKRFFESIQELIEADIFKSNPRAVLPKEKTERPYAFNQPPTPGARLGRDQDGNPAWFIADPDQPGHYLQIKI</sequence>
<feature type="domain" description="Carrier" evidence="7">
    <location>
        <begin position="1519"/>
        <end position="1594"/>
    </location>
</feature>
<dbReference type="CDD" id="cd05930">
    <property type="entry name" value="A_NRPS"/>
    <property type="match status" value="1"/>
</dbReference>
<dbReference type="Pfam" id="PF00109">
    <property type="entry name" value="ketoacyl-synt"/>
    <property type="match status" value="1"/>
</dbReference>
<dbReference type="GO" id="GO:0031177">
    <property type="term" value="F:phosphopantetheine binding"/>
    <property type="evidence" value="ECO:0007669"/>
    <property type="project" value="InterPro"/>
</dbReference>
<dbReference type="InterPro" id="IPR015424">
    <property type="entry name" value="PyrdxlP-dep_Trfase"/>
</dbReference>
<dbReference type="Gene3D" id="2.30.38.10">
    <property type="entry name" value="Luciferase, Domain 3"/>
    <property type="match status" value="1"/>
</dbReference>
<evidence type="ECO:0000259" key="7">
    <source>
        <dbReference type="PROSITE" id="PS50075"/>
    </source>
</evidence>
<evidence type="ECO:0000256" key="4">
    <source>
        <dbReference type="ARBA" id="ARBA00022679"/>
    </source>
</evidence>
<dbReference type="Gene3D" id="3.40.50.980">
    <property type="match status" value="2"/>
</dbReference>
<comment type="caution">
    <text evidence="9">The sequence shown here is derived from an EMBL/GenBank/DDBJ whole genome shotgun (WGS) entry which is preliminary data.</text>
</comment>
<dbReference type="InterPro" id="IPR045851">
    <property type="entry name" value="AMP-bd_C_sf"/>
</dbReference>
<dbReference type="InterPro" id="IPR025110">
    <property type="entry name" value="AMP-bd_C"/>
</dbReference>
<dbReference type="FunFam" id="3.40.50.12780:FF:000012">
    <property type="entry name" value="Non-ribosomal peptide synthetase"/>
    <property type="match status" value="1"/>
</dbReference>
<dbReference type="SUPFAM" id="SSF53901">
    <property type="entry name" value="Thiolase-like"/>
    <property type="match status" value="1"/>
</dbReference>
<evidence type="ECO:0000256" key="2">
    <source>
        <dbReference type="ARBA" id="ARBA00022450"/>
    </source>
</evidence>
<dbReference type="PROSITE" id="PS50075">
    <property type="entry name" value="CARRIER"/>
    <property type="match status" value="2"/>
</dbReference>
<dbReference type="InterPro" id="IPR009081">
    <property type="entry name" value="PP-bd_ACP"/>
</dbReference>
<dbReference type="InterPro" id="IPR000873">
    <property type="entry name" value="AMP-dep_synth/lig_dom"/>
</dbReference>
<dbReference type="Gene3D" id="3.30.300.30">
    <property type="match status" value="1"/>
</dbReference>
<name>A0A3P1BVR2_9BACT</name>
<evidence type="ECO:0000313" key="9">
    <source>
        <dbReference type="EMBL" id="RRB04983.1"/>
    </source>
</evidence>
<keyword evidence="5" id="KW-0663">Pyridoxal phosphate</keyword>
<dbReference type="InterPro" id="IPR010071">
    <property type="entry name" value="AA_adenyl_dom"/>
</dbReference>
<dbReference type="EMBL" id="RQJO01000008">
    <property type="protein sequence ID" value="RRB04983.1"/>
    <property type="molecule type" value="Genomic_DNA"/>
</dbReference>
<dbReference type="Pfam" id="PF00550">
    <property type="entry name" value="PP-binding"/>
    <property type="match status" value="2"/>
</dbReference>
<dbReference type="SMART" id="SM00825">
    <property type="entry name" value="PKS_KS"/>
    <property type="match status" value="1"/>
</dbReference>
<dbReference type="GO" id="GO:0004312">
    <property type="term" value="F:fatty acid synthase activity"/>
    <property type="evidence" value="ECO:0007669"/>
    <property type="project" value="TreeGrafter"/>
</dbReference>
<dbReference type="InterPro" id="IPR050091">
    <property type="entry name" value="PKS_NRPS_Biosynth_Enz"/>
</dbReference>
<dbReference type="FunFam" id="3.40.50.980:FF:000001">
    <property type="entry name" value="Non-ribosomal peptide synthetase"/>
    <property type="match status" value="1"/>
</dbReference>
<dbReference type="PANTHER" id="PTHR43775">
    <property type="entry name" value="FATTY ACID SYNTHASE"/>
    <property type="match status" value="1"/>
</dbReference>
<keyword evidence="2" id="KW-0596">Phosphopantetheine</keyword>
<dbReference type="SMART" id="SM00823">
    <property type="entry name" value="PKS_PP"/>
    <property type="match status" value="2"/>
</dbReference>
<dbReference type="Gene3D" id="3.90.1150.10">
    <property type="entry name" value="Aspartate Aminotransferase, domain 1"/>
    <property type="match status" value="1"/>
</dbReference>
<evidence type="ECO:0000256" key="3">
    <source>
        <dbReference type="ARBA" id="ARBA00022553"/>
    </source>
</evidence>
<feature type="domain" description="Ketosynthase family 3 (KS3)" evidence="8">
    <location>
        <begin position="603"/>
        <end position="1028"/>
    </location>
</feature>
<dbReference type="PANTHER" id="PTHR43775:SF51">
    <property type="entry name" value="INACTIVE PHENOLPHTHIOCEROL SYNTHESIS POLYKETIDE SYNTHASE TYPE I PKS1-RELATED"/>
    <property type="match status" value="1"/>
</dbReference>
<dbReference type="GO" id="GO:0044550">
    <property type="term" value="P:secondary metabolite biosynthetic process"/>
    <property type="evidence" value="ECO:0007669"/>
    <property type="project" value="UniProtKB-ARBA"/>
</dbReference>
<dbReference type="Gene3D" id="3.30.70.250">
    <property type="entry name" value="Malonyl-CoA ACP transacylase, ACP-binding"/>
    <property type="match status" value="1"/>
</dbReference>
<dbReference type="GO" id="GO:0004315">
    <property type="term" value="F:3-oxoacyl-[acyl-carrier-protein] synthase activity"/>
    <property type="evidence" value="ECO:0007669"/>
    <property type="project" value="InterPro"/>
</dbReference>
<dbReference type="PROSITE" id="PS52004">
    <property type="entry name" value="KS3_2"/>
    <property type="match status" value="1"/>
</dbReference>
<proteinExistence type="predicted"/>
<dbReference type="Pfam" id="PF00202">
    <property type="entry name" value="Aminotran_3"/>
    <property type="match status" value="1"/>
</dbReference>
<dbReference type="InterPro" id="IPR032821">
    <property type="entry name" value="PKS_assoc"/>
</dbReference>
<dbReference type="SUPFAM" id="SSF47336">
    <property type="entry name" value="ACP-like"/>
    <property type="match status" value="2"/>
</dbReference>
<comment type="cofactor">
    <cofactor evidence="1">
        <name>pyridoxal 5'-phosphate</name>
        <dbReference type="ChEBI" id="CHEBI:597326"/>
    </cofactor>
</comment>
<dbReference type="InterPro" id="IPR020841">
    <property type="entry name" value="PKS_Beta-ketoAc_synthase_dom"/>
</dbReference>
<dbReference type="InterPro" id="IPR014031">
    <property type="entry name" value="Ketoacyl_synth_C"/>
</dbReference>
<keyword evidence="10" id="KW-1185">Reference proteome</keyword>
<keyword evidence="3" id="KW-0597">Phosphoprotein</keyword>
<dbReference type="Gene3D" id="3.40.47.10">
    <property type="match status" value="1"/>
</dbReference>
<dbReference type="GO" id="GO:0006633">
    <property type="term" value="P:fatty acid biosynthetic process"/>
    <property type="evidence" value="ECO:0007669"/>
    <property type="project" value="InterPro"/>
</dbReference>
<organism evidence="9 10">
    <name type="scientific">Larkinella rosea</name>
    <dbReference type="NCBI Taxonomy" id="2025312"/>
    <lineage>
        <taxon>Bacteria</taxon>
        <taxon>Pseudomonadati</taxon>
        <taxon>Bacteroidota</taxon>
        <taxon>Cytophagia</taxon>
        <taxon>Cytophagales</taxon>
        <taxon>Spirosomataceae</taxon>
        <taxon>Larkinella</taxon>
    </lineage>
</organism>
<dbReference type="SMART" id="SM00827">
    <property type="entry name" value="PKS_AT"/>
    <property type="match status" value="1"/>
</dbReference>
<feature type="region of interest" description="Disordered" evidence="6">
    <location>
        <begin position="2184"/>
        <end position="2206"/>
    </location>
</feature>